<feature type="domain" description="Glycosyl transferase family 1" evidence="2">
    <location>
        <begin position="185"/>
        <end position="347"/>
    </location>
</feature>
<dbReference type="EMBL" id="CP053435">
    <property type="protein sequence ID" value="QJW92189.1"/>
    <property type="molecule type" value="Genomic_DNA"/>
</dbReference>
<dbReference type="KEGG" id="stae:HNV11_02420"/>
<reference evidence="4 5" key="1">
    <citation type="submission" date="2020-05" db="EMBL/GenBank/DDBJ databases">
        <title>Genome sequencing of Spirosoma sp. TS118.</title>
        <authorList>
            <person name="Lee J.-H."/>
            <person name="Jeong S."/>
            <person name="Zhao L."/>
            <person name="Jung J.-H."/>
            <person name="Kim M.-K."/>
            <person name="Lim S."/>
        </authorList>
    </citation>
    <scope>NUCLEOTIDE SEQUENCE [LARGE SCALE GENOMIC DNA]</scope>
    <source>
        <strain evidence="4 5">TS118</strain>
    </source>
</reference>
<proteinExistence type="predicted"/>
<organism evidence="4 5">
    <name type="scientific">Spirosoma taeanense</name>
    <dbReference type="NCBI Taxonomy" id="2735870"/>
    <lineage>
        <taxon>Bacteria</taxon>
        <taxon>Pseudomonadati</taxon>
        <taxon>Bacteroidota</taxon>
        <taxon>Cytophagia</taxon>
        <taxon>Cytophagales</taxon>
        <taxon>Cytophagaceae</taxon>
        <taxon>Spirosoma</taxon>
    </lineage>
</organism>
<dbReference type="GO" id="GO:0009103">
    <property type="term" value="P:lipopolysaccharide biosynthetic process"/>
    <property type="evidence" value="ECO:0007669"/>
    <property type="project" value="TreeGrafter"/>
</dbReference>
<evidence type="ECO:0000259" key="2">
    <source>
        <dbReference type="Pfam" id="PF00534"/>
    </source>
</evidence>
<keyword evidence="1 4" id="KW-0808">Transferase</keyword>
<dbReference type="InterPro" id="IPR028098">
    <property type="entry name" value="Glyco_trans_4-like_N"/>
</dbReference>
<dbReference type="PANTHER" id="PTHR46401:SF2">
    <property type="entry name" value="GLYCOSYLTRANSFERASE WBBK-RELATED"/>
    <property type="match status" value="1"/>
</dbReference>
<dbReference type="SUPFAM" id="SSF53756">
    <property type="entry name" value="UDP-Glycosyltransferase/glycogen phosphorylase"/>
    <property type="match status" value="1"/>
</dbReference>
<dbReference type="Gene3D" id="3.40.50.2000">
    <property type="entry name" value="Glycogen Phosphorylase B"/>
    <property type="match status" value="2"/>
</dbReference>
<name>A0A6M5YDY6_9BACT</name>
<dbReference type="Pfam" id="PF13439">
    <property type="entry name" value="Glyco_transf_4"/>
    <property type="match status" value="1"/>
</dbReference>
<evidence type="ECO:0000313" key="5">
    <source>
        <dbReference type="Proteomes" id="UP000502756"/>
    </source>
</evidence>
<evidence type="ECO:0000256" key="1">
    <source>
        <dbReference type="ARBA" id="ARBA00022679"/>
    </source>
</evidence>
<gene>
    <name evidence="4" type="ORF">HNV11_02420</name>
</gene>
<dbReference type="AlphaFoldDB" id="A0A6M5YDY6"/>
<feature type="domain" description="Glycosyltransferase subfamily 4-like N-terminal" evidence="3">
    <location>
        <begin position="14"/>
        <end position="167"/>
    </location>
</feature>
<evidence type="ECO:0000313" key="4">
    <source>
        <dbReference type="EMBL" id="QJW92189.1"/>
    </source>
</evidence>
<dbReference type="PANTHER" id="PTHR46401">
    <property type="entry name" value="GLYCOSYLTRANSFERASE WBBK-RELATED"/>
    <property type="match status" value="1"/>
</dbReference>
<dbReference type="GO" id="GO:0016757">
    <property type="term" value="F:glycosyltransferase activity"/>
    <property type="evidence" value="ECO:0007669"/>
    <property type="project" value="InterPro"/>
</dbReference>
<sequence length="370" mass="42065">MRFCADVRMIHNSGIGVYIRQYIRHILEADQYMITLLGRRTELDRHFGMFTNWQHIEADFPIYSVQEQLKLPFLVPECDIFWSPHYNIPLLPIRARKHLATIPDVFHLAFYHTLSAAQKVYAKVVANAAVRKPDLVTTISHYSKQEIVSLTGGRADKIKVIHLGIDQALFRPVTDLATRQRVREQYQLPDRFILFVGNVKPNKNLRSLVEAFSTLLTELPDVYLMIVGKKEGFITLDSSLFERIEADPALAERVRFTGYVETNDLPVLYSLATLFAFPSIYEGFGFPPLEAMACGCPVVASKVTSIPEICGDAVYYVDPLSPASIAEGLRAVATDEGLQKRLVEAGNHQYRQYNWQHSSNQFIETINELV</sequence>
<dbReference type="Proteomes" id="UP000502756">
    <property type="component" value="Chromosome"/>
</dbReference>
<accession>A0A6M5YDY6</accession>
<dbReference type="CDD" id="cd03809">
    <property type="entry name" value="GT4_MtfB-like"/>
    <property type="match status" value="1"/>
</dbReference>
<keyword evidence="5" id="KW-1185">Reference proteome</keyword>
<protein>
    <submittedName>
        <fullName evidence="4">Glycosyltransferase family 4 protein</fullName>
    </submittedName>
</protein>
<evidence type="ECO:0000259" key="3">
    <source>
        <dbReference type="Pfam" id="PF13439"/>
    </source>
</evidence>
<dbReference type="Pfam" id="PF00534">
    <property type="entry name" value="Glycos_transf_1"/>
    <property type="match status" value="1"/>
</dbReference>
<dbReference type="FunFam" id="3.40.50.2000:FF:000119">
    <property type="entry name" value="Glycosyl transferase group 1"/>
    <property type="match status" value="1"/>
</dbReference>
<dbReference type="InterPro" id="IPR001296">
    <property type="entry name" value="Glyco_trans_1"/>
</dbReference>